<dbReference type="AlphaFoldDB" id="A0A2T4J620"/>
<proteinExistence type="predicted"/>
<dbReference type="Pfam" id="PF01258">
    <property type="entry name" value="zf-dskA_traR"/>
    <property type="match status" value="1"/>
</dbReference>
<keyword evidence="8" id="KW-0489">Methyltransferase</keyword>
<accession>A0A2T4J620</accession>
<evidence type="ECO:0000256" key="4">
    <source>
        <dbReference type="PROSITE-ProRule" id="PRU00510"/>
    </source>
</evidence>
<organism evidence="8 9">
    <name type="scientific">Fuscovulum blasticum DSM 2131</name>
    <dbReference type="NCBI Taxonomy" id="1188250"/>
    <lineage>
        <taxon>Bacteria</taxon>
        <taxon>Pseudomonadati</taxon>
        <taxon>Pseudomonadota</taxon>
        <taxon>Alphaproteobacteria</taxon>
        <taxon>Rhodobacterales</taxon>
        <taxon>Paracoccaceae</taxon>
        <taxon>Pseudogemmobacter</taxon>
    </lineage>
</organism>
<feature type="domain" description="Zinc finger DksA/TraR C4-type" evidence="6">
    <location>
        <begin position="79"/>
        <end position="109"/>
    </location>
</feature>
<keyword evidence="5" id="KW-0175">Coiled coil</keyword>
<evidence type="ECO:0000256" key="5">
    <source>
        <dbReference type="SAM" id="Coils"/>
    </source>
</evidence>
<keyword evidence="1" id="KW-0479">Metal-binding</keyword>
<dbReference type="Gene3D" id="1.20.120.910">
    <property type="entry name" value="DksA, coiled-coil domain"/>
    <property type="match status" value="1"/>
</dbReference>
<keyword evidence="3" id="KW-0862">Zinc</keyword>
<protein>
    <submittedName>
        <fullName evidence="8">Dimethylmenaquinone methyltransferase</fullName>
    </submittedName>
</protein>
<evidence type="ECO:0000259" key="7">
    <source>
        <dbReference type="Pfam" id="PF21173"/>
    </source>
</evidence>
<dbReference type="Proteomes" id="UP000241362">
    <property type="component" value="Unassembled WGS sequence"/>
</dbReference>
<dbReference type="InterPro" id="IPR000962">
    <property type="entry name" value="Znf_DskA_TraR"/>
</dbReference>
<keyword evidence="9" id="KW-1185">Reference proteome</keyword>
<name>A0A2T4J620_FUSBL</name>
<keyword evidence="2" id="KW-0863">Zinc-finger</keyword>
<feature type="coiled-coil region" evidence="5">
    <location>
        <begin position="13"/>
        <end position="40"/>
    </location>
</feature>
<evidence type="ECO:0000313" key="9">
    <source>
        <dbReference type="Proteomes" id="UP000241362"/>
    </source>
</evidence>
<reference evidence="8 9" key="1">
    <citation type="submission" date="2018-03" db="EMBL/GenBank/DDBJ databases">
        <title>Rhodobacter blasticus.</title>
        <authorList>
            <person name="Meyer T.E."/>
            <person name="Miller S."/>
            <person name="Lodha T."/>
            <person name="Gandham S."/>
            <person name="Chintalapati S."/>
            <person name="Chintalapati V.R."/>
        </authorList>
    </citation>
    <scope>NUCLEOTIDE SEQUENCE [LARGE SCALE GENOMIC DNA]</scope>
    <source>
        <strain evidence="8 9">DSM 2131</strain>
    </source>
</reference>
<evidence type="ECO:0000313" key="8">
    <source>
        <dbReference type="EMBL" id="PTE13332.1"/>
    </source>
</evidence>
<dbReference type="GO" id="GO:0008168">
    <property type="term" value="F:methyltransferase activity"/>
    <property type="evidence" value="ECO:0007669"/>
    <property type="project" value="UniProtKB-KW"/>
</dbReference>
<dbReference type="EMBL" id="PZKE01000015">
    <property type="protein sequence ID" value="PTE13332.1"/>
    <property type="molecule type" value="Genomic_DNA"/>
</dbReference>
<evidence type="ECO:0000259" key="6">
    <source>
        <dbReference type="Pfam" id="PF01258"/>
    </source>
</evidence>
<evidence type="ECO:0000256" key="3">
    <source>
        <dbReference type="ARBA" id="ARBA00022833"/>
    </source>
</evidence>
<dbReference type="Pfam" id="PF21173">
    <property type="entry name" value="DksA-like_N"/>
    <property type="match status" value="1"/>
</dbReference>
<dbReference type="PANTHER" id="PTHR33823:SF4">
    <property type="entry name" value="GENERAL STRESS PROTEIN 16O"/>
    <property type="match status" value="1"/>
</dbReference>
<dbReference type="PANTHER" id="PTHR33823">
    <property type="entry name" value="RNA POLYMERASE-BINDING TRANSCRIPTION FACTOR DKSA-RELATED"/>
    <property type="match status" value="1"/>
</dbReference>
<dbReference type="RefSeq" id="WP_107674223.1">
    <property type="nucleotide sequence ID" value="NZ_PZKE01000015.1"/>
</dbReference>
<sequence length="110" mass="11934">MTKAADPGIAARKAVMEARLADLRARLAAIETELDSHVERDWEEAAVEREGDEVLEAAGASGQAEIRRIEAALQRIEEGEYGYCAKCGAEIAAERLDVVPFTPFCRSCAP</sequence>
<evidence type="ECO:0000256" key="1">
    <source>
        <dbReference type="ARBA" id="ARBA00022723"/>
    </source>
</evidence>
<dbReference type="PROSITE" id="PS51128">
    <property type="entry name" value="ZF_DKSA_2"/>
    <property type="match status" value="1"/>
</dbReference>
<dbReference type="SUPFAM" id="SSF57716">
    <property type="entry name" value="Glucocorticoid receptor-like (DNA-binding domain)"/>
    <property type="match status" value="1"/>
</dbReference>
<dbReference type="GO" id="GO:0032259">
    <property type="term" value="P:methylation"/>
    <property type="evidence" value="ECO:0007669"/>
    <property type="project" value="UniProtKB-KW"/>
</dbReference>
<evidence type="ECO:0000256" key="2">
    <source>
        <dbReference type="ARBA" id="ARBA00022771"/>
    </source>
</evidence>
<dbReference type="GO" id="GO:0008270">
    <property type="term" value="F:zinc ion binding"/>
    <property type="evidence" value="ECO:0007669"/>
    <property type="project" value="UniProtKB-KW"/>
</dbReference>
<dbReference type="InterPro" id="IPR048487">
    <property type="entry name" value="DksA-like_N"/>
</dbReference>
<feature type="domain" description="DnaK suppressor protein-like N-terminal" evidence="7">
    <location>
        <begin position="13"/>
        <end position="76"/>
    </location>
</feature>
<comment type="caution">
    <text evidence="8">The sequence shown here is derived from an EMBL/GenBank/DDBJ whole genome shotgun (WGS) entry which is preliminary data.</text>
</comment>
<feature type="zinc finger region" description="dksA C4-type" evidence="4">
    <location>
        <begin position="84"/>
        <end position="108"/>
    </location>
</feature>
<keyword evidence="8" id="KW-0808">Transferase</keyword>
<gene>
    <name evidence="8" type="ORF">C5F44_14300</name>
</gene>